<sequence>MTTTVSLPRRPPRYATPSPSHLQHPDHSRSQTISIFLPPRFASHDALFYALRIPKQEGSFLLRAAESSNTYQGRASGLIGDDDEVMCPVDCVREFKTDEEFSRILERAKETIPLVVVGFTGFAKLCKGSGDHQASVVFLKHNVVDEYDEQSEVAERLRIKNITAFNQKRSKINFIVDNYYLGKISTEVIKQKNVSSARVTISEEHQEKPRMQ</sequence>
<feature type="region of interest" description="Disordered" evidence="1">
    <location>
        <begin position="1"/>
        <end position="29"/>
    </location>
</feature>
<proteinExistence type="predicted"/>
<dbReference type="GO" id="GO:0009507">
    <property type="term" value="C:chloroplast"/>
    <property type="evidence" value="ECO:0007669"/>
    <property type="project" value="TreeGrafter"/>
</dbReference>
<name>A0A835PEQ4_VANPL</name>
<reference evidence="2 3" key="1">
    <citation type="journal article" date="2020" name="Nat. Food">
        <title>A phased Vanilla planifolia genome enables genetic improvement of flavour and production.</title>
        <authorList>
            <person name="Hasing T."/>
            <person name="Tang H."/>
            <person name="Brym M."/>
            <person name="Khazi F."/>
            <person name="Huang T."/>
            <person name="Chambers A.H."/>
        </authorList>
    </citation>
    <scope>NUCLEOTIDE SEQUENCE [LARGE SCALE GENOMIC DNA]</scope>
    <source>
        <tissue evidence="2">Leaf</tissue>
    </source>
</reference>
<evidence type="ECO:0000256" key="1">
    <source>
        <dbReference type="SAM" id="MobiDB-lite"/>
    </source>
</evidence>
<evidence type="ECO:0000313" key="2">
    <source>
        <dbReference type="EMBL" id="KAG0449052.1"/>
    </source>
</evidence>
<organism evidence="2 3">
    <name type="scientific">Vanilla planifolia</name>
    <name type="common">Vanilla</name>
    <dbReference type="NCBI Taxonomy" id="51239"/>
    <lineage>
        <taxon>Eukaryota</taxon>
        <taxon>Viridiplantae</taxon>
        <taxon>Streptophyta</taxon>
        <taxon>Embryophyta</taxon>
        <taxon>Tracheophyta</taxon>
        <taxon>Spermatophyta</taxon>
        <taxon>Magnoliopsida</taxon>
        <taxon>Liliopsida</taxon>
        <taxon>Asparagales</taxon>
        <taxon>Orchidaceae</taxon>
        <taxon>Vanilloideae</taxon>
        <taxon>Vanilleae</taxon>
        <taxon>Vanilla</taxon>
    </lineage>
</organism>
<comment type="caution">
    <text evidence="2">The sequence shown here is derived from an EMBL/GenBank/DDBJ whole genome shotgun (WGS) entry which is preliminary data.</text>
</comment>
<dbReference type="AlphaFoldDB" id="A0A835PEQ4"/>
<dbReference type="EMBL" id="JADCNM010000216">
    <property type="protein sequence ID" value="KAG0449052.1"/>
    <property type="molecule type" value="Genomic_DNA"/>
</dbReference>
<gene>
    <name evidence="2" type="ORF">HPP92_027504</name>
</gene>
<dbReference type="OrthoDB" id="10263751at2759"/>
<dbReference type="InterPro" id="IPR044176">
    <property type="entry name" value="TRL4_chloroplastic"/>
</dbReference>
<accession>A0A835PEQ4</accession>
<protein>
    <submittedName>
        <fullName evidence="2">Uncharacterized protein</fullName>
    </submittedName>
</protein>
<evidence type="ECO:0000313" key="3">
    <source>
        <dbReference type="Proteomes" id="UP000639772"/>
    </source>
</evidence>
<dbReference type="Proteomes" id="UP000639772">
    <property type="component" value="Unassembled WGS sequence"/>
</dbReference>
<dbReference type="PANTHER" id="PTHR47912">
    <property type="entry name" value="THIOREDOXIN-LIKE 4, CHLOROPLASTIC"/>
    <property type="match status" value="1"/>
</dbReference>
<dbReference type="PANTHER" id="PTHR47912:SF1">
    <property type="entry name" value="THIOREDOXIN-LIKE 4, CHLOROPLASTIC"/>
    <property type="match status" value="1"/>
</dbReference>